<proteinExistence type="predicted"/>
<evidence type="ECO:0000313" key="3">
    <source>
        <dbReference type="Proteomes" id="UP000800200"/>
    </source>
</evidence>
<gene>
    <name evidence="2" type="ORF">K469DRAFT_770913</name>
</gene>
<protein>
    <submittedName>
        <fullName evidence="2">Uncharacterized protein</fullName>
    </submittedName>
</protein>
<sequence length="196" mass="21782">MTEDEEDNRPTSLPKQIEDNFNNSGENIERRLEEASQDEHNSGEERPLMAGFLRKRAMADEEEQYGLKSPLRSPWRPVRSPLEGLRATERPETRQADDGLSEEGTPLMAEFFRNLKTGEGDGGSPYRDRRRKSGHSRQSSVSPRKEMGTAKVEIVMNEGKAGNRSSGGGGAEGWGDKIEMEMASGILSIDSEISQP</sequence>
<feature type="region of interest" description="Disordered" evidence="1">
    <location>
        <begin position="1"/>
        <end position="152"/>
    </location>
</feature>
<evidence type="ECO:0000313" key="2">
    <source>
        <dbReference type="EMBL" id="KAF2187633.1"/>
    </source>
</evidence>
<keyword evidence="3" id="KW-1185">Reference proteome</keyword>
<accession>A0A6A6E932</accession>
<dbReference type="Proteomes" id="UP000800200">
    <property type="component" value="Unassembled WGS sequence"/>
</dbReference>
<dbReference type="EMBL" id="ML994626">
    <property type="protein sequence ID" value="KAF2187633.1"/>
    <property type="molecule type" value="Genomic_DNA"/>
</dbReference>
<name>A0A6A6E932_9PEZI</name>
<dbReference type="AlphaFoldDB" id="A0A6A6E932"/>
<feature type="compositionally biased region" description="Polar residues" evidence="1">
    <location>
        <begin position="10"/>
        <end position="26"/>
    </location>
</feature>
<evidence type="ECO:0000256" key="1">
    <source>
        <dbReference type="SAM" id="MobiDB-lite"/>
    </source>
</evidence>
<feature type="compositionally biased region" description="Basic and acidic residues" evidence="1">
    <location>
        <begin position="27"/>
        <end position="47"/>
    </location>
</feature>
<reference evidence="2" key="1">
    <citation type="journal article" date="2020" name="Stud. Mycol.">
        <title>101 Dothideomycetes genomes: a test case for predicting lifestyles and emergence of pathogens.</title>
        <authorList>
            <person name="Haridas S."/>
            <person name="Albert R."/>
            <person name="Binder M."/>
            <person name="Bloem J."/>
            <person name="Labutti K."/>
            <person name="Salamov A."/>
            <person name="Andreopoulos B."/>
            <person name="Baker S."/>
            <person name="Barry K."/>
            <person name="Bills G."/>
            <person name="Bluhm B."/>
            <person name="Cannon C."/>
            <person name="Castanera R."/>
            <person name="Culley D."/>
            <person name="Daum C."/>
            <person name="Ezra D."/>
            <person name="Gonzalez J."/>
            <person name="Henrissat B."/>
            <person name="Kuo A."/>
            <person name="Liang C."/>
            <person name="Lipzen A."/>
            <person name="Lutzoni F."/>
            <person name="Magnuson J."/>
            <person name="Mondo S."/>
            <person name="Nolan M."/>
            <person name="Ohm R."/>
            <person name="Pangilinan J."/>
            <person name="Park H.-J."/>
            <person name="Ramirez L."/>
            <person name="Alfaro M."/>
            <person name="Sun H."/>
            <person name="Tritt A."/>
            <person name="Yoshinaga Y."/>
            <person name="Zwiers L.-H."/>
            <person name="Turgeon B."/>
            <person name="Goodwin S."/>
            <person name="Spatafora J."/>
            <person name="Crous P."/>
            <person name="Grigoriev I."/>
        </authorList>
    </citation>
    <scope>NUCLEOTIDE SEQUENCE</scope>
    <source>
        <strain evidence="2">CBS 207.26</strain>
    </source>
</reference>
<organism evidence="2 3">
    <name type="scientific">Zopfia rhizophila CBS 207.26</name>
    <dbReference type="NCBI Taxonomy" id="1314779"/>
    <lineage>
        <taxon>Eukaryota</taxon>
        <taxon>Fungi</taxon>
        <taxon>Dikarya</taxon>
        <taxon>Ascomycota</taxon>
        <taxon>Pezizomycotina</taxon>
        <taxon>Dothideomycetes</taxon>
        <taxon>Dothideomycetes incertae sedis</taxon>
        <taxon>Zopfiaceae</taxon>
        <taxon>Zopfia</taxon>
    </lineage>
</organism>
<feature type="compositionally biased region" description="Basic and acidic residues" evidence="1">
    <location>
        <begin position="86"/>
        <end position="97"/>
    </location>
</feature>